<reference evidence="1 2" key="1">
    <citation type="journal article" date="2024" name="Commun. Biol.">
        <title>Comparative genomic analysis of thermophilic fungi reveals convergent evolutionary adaptations and gene losses.</title>
        <authorList>
            <person name="Steindorff A.S."/>
            <person name="Aguilar-Pontes M.V."/>
            <person name="Robinson A.J."/>
            <person name="Andreopoulos B."/>
            <person name="LaButti K."/>
            <person name="Kuo A."/>
            <person name="Mondo S."/>
            <person name="Riley R."/>
            <person name="Otillar R."/>
            <person name="Haridas S."/>
            <person name="Lipzen A."/>
            <person name="Grimwood J."/>
            <person name="Schmutz J."/>
            <person name="Clum A."/>
            <person name="Reid I.D."/>
            <person name="Moisan M.C."/>
            <person name="Butler G."/>
            <person name="Nguyen T.T.M."/>
            <person name="Dewar K."/>
            <person name="Conant G."/>
            <person name="Drula E."/>
            <person name="Henrissat B."/>
            <person name="Hansel C."/>
            <person name="Singer S."/>
            <person name="Hutchinson M.I."/>
            <person name="de Vries R.P."/>
            <person name="Natvig D.O."/>
            <person name="Powell A.J."/>
            <person name="Tsang A."/>
            <person name="Grigoriev I.V."/>
        </authorList>
    </citation>
    <scope>NUCLEOTIDE SEQUENCE [LARGE SCALE GENOMIC DNA]</scope>
    <source>
        <strain evidence="1 2">ATCC 24622</strain>
    </source>
</reference>
<comment type="caution">
    <text evidence="1">The sequence shown here is derived from an EMBL/GenBank/DDBJ whole genome shotgun (WGS) entry which is preliminary data.</text>
</comment>
<evidence type="ECO:0000313" key="2">
    <source>
        <dbReference type="Proteomes" id="UP001586593"/>
    </source>
</evidence>
<accession>A0ABR3VBG8</accession>
<sequence length="161" mass="18271">MQPSACCRPVAEQSPLPKTAARLRRGAERTGLLRRRLRRCGRDRHQGPAQVTVGSIYCSLTRGYSPHGREQYEIPTPVDMFQHRTFPLLGDTTEDRIVAKCWAGGYGSVAELELVFRNMGDGAEWYAFEAEDDGFFEEQQARCVEWERDGQLDALLARHVI</sequence>
<organism evidence="1 2">
    <name type="scientific">Phialemonium thermophilum</name>
    <dbReference type="NCBI Taxonomy" id="223376"/>
    <lineage>
        <taxon>Eukaryota</taxon>
        <taxon>Fungi</taxon>
        <taxon>Dikarya</taxon>
        <taxon>Ascomycota</taxon>
        <taxon>Pezizomycotina</taxon>
        <taxon>Sordariomycetes</taxon>
        <taxon>Sordariomycetidae</taxon>
        <taxon>Cephalothecales</taxon>
        <taxon>Cephalothecaceae</taxon>
        <taxon>Phialemonium</taxon>
    </lineage>
</organism>
<gene>
    <name evidence="1" type="ORF">VTK73DRAFT_4255</name>
</gene>
<keyword evidence="2" id="KW-1185">Reference proteome</keyword>
<evidence type="ECO:0000313" key="1">
    <source>
        <dbReference type="EMBL" id="KAL1838736.1"/>
    </source>
</evidence>
<proteinExistence type="predicted"/>
<protein>
    <submittedName>
        <fullName evidence="1">Uncharacterized protein</fullName>
    </submittedName>
</protein>
<dbReference type="Proteomes" id="UP001586593">
    <property type="component" value="Unassembled WGS sequence"/>
</dbReference>
<name>A0ABR3VBG8_9PEZI</name>
<dbReference type="EMBL" id="JAZHXJ010002432">
    <property type="protein sequence ID" value="KAL1838736.1"/>
    <property type="molecule type" value="Genomic_DNA"/>
</dbReference>